<feature type="transmembrane region" description="Helical" evidence="6">
    <location>
        <begin position="211"/>
        <end position="231"/>
    </location>
</feature>
<sequence>MKLLHALSSSFGARLLMAALNYGLFWLLSHRLGASELGGYSLLMNLFFMLQMLPLLGLSTPLTRHVATARTPLAGELSTALALALPVAALIALALGLTGRLAYPPALHGPFWLLAASLLPSAWTLVAEVGLIGLERMSLIARVQCAEALGRTLGSALVVHSGGGLDALFLVFLVGRCLTALVYLRQPALPRPRWQALDAAIARRFRREVPVFLGIAVLAGVAGRLDLVLLSRLGGLAEAGIYAASARLYEAALMLPTIAAMVMLPTLSRLYRQDRGEFIQVLARSLQIALAGGLVVALGVAALAGPLIDLLYAPGLQAAAGPLRWLIFAAVLMTLDQTLSSTMVAAEAQREDLRTMGLALLALTAGLLLLVPALGPLGAAISVPLALAVRVAWRLRWLLRHHPCPELLPRLLRTLLAGALATGALVLTLPHHPALTLAAALATYALALLGSGVVRGRHLARLVAWRRPARPSTSR</sequence>
<feature type="transmembrane region" description="Helical" evidence="6">
    <location>
        <begin position="288"/>
        <end position="313"/>
    </location>
</feature>
<feature type="transmembrane region" description="Helical" evidence="6">
    <location>
        <begin position="6"/>
        <end position="28"/>
    </location>
</feature>
<organism evidence="7 8">
    <name type="scientific">Sphaerotilus hippei</name>
    <dbReference type="NCBI Taxonomy" id="744406"/>
    <lineage>
        <taxon>Bacteria</taxon>
        <taxon>Pseudomonadati</taxon>
        <taxon>Pseudomonadota</taxon>
        <taxon>Betaproteobacteria</taxon>
        <taxon>Burkholderiales</taxon>
        <taxon>Sphaerotilaceae</taxon>
        <taxon>Sphaerotilus</taxon>
    </lineage>
</organism>
<dbReference type="GO" id="GO:0005886">
    <property type="term" value="C:plasma membrane"/>
    <property type="evidence" value="ECO:0007669"/>
    <property type="project" value="UniProtKB-SubCell"/>
</dbReference>
<feature type="transmembrane region" description="Helical" evidence="6">
    <location>
        <begin position="111"/>
        <end position="134"/>
    </location>
</feature>
<reference evidence="7 8" key="1">
    <citation type="submission" date="2018-05" db="EMBL/GenBank/DDBJ databases">
        <title>Genomic Encyclopedia of Type Strains, Phase IV (KMG-IV): sequencing the most valuable type-strain genomes for metagenomic binning, comparative biology and taxonomic classification.</title>
        <authorList>
            <person name="Goeker M."/>
        </authorList>
    </citation>
    <scope>NUCLEOTIDE SEQUENCE [LARGE SCALE GENOMIC DNA]</scope>
    <source>
        <strain evidence="7 8">DSM 566</strain>
    </source>
</reference>
<comment type="caution">
    <text evidence="7">The sequence shown here is derived from an EMBL/GenBank/DDBJ whole genome shotgun (WGS) entry which is preliminary data.</text>
</comment>
<dbReference type="AlphaFoldDB" id="A0A318H0T5"/>
<dbReference type="Proteomes" id="UP000247811">
    <property type="component" value="Unassembled WGS sequence"/>
</dbReference>
<feature type="transmembrane region" description="Helical" evidence="6">
    <location>
        <begin position="358"/>
        <end position="375"/>
    </location>
</feature>
<evidence type="ECO:0000256" key="6">
    <source>
        <dbReference type="SAM" id="Phobius"/>
    </source>
</evidence>
<keyword evidence="8" id="KW-1185">Reference proteome</keyword>
<evidence type="ECO:0000256" key="4">
    <source>
        <dbReference type="ARBA" id="ARBA00022989"/>
    </source>
</evidence>
<keyword evidence="4 6" id="KW-1133">Transmembrane helix</keyword>
<feature type="transmembrane region" description="Helical" evidence="6">
    <location>
        <begin position="79"/>
        <end position="99"/>
    </location>
</feature>
<dbReference type="RefSeq" id="WP_110400617.1">
    <property type="nucleotide sequence ID" value="NZ_QJJS01000007.1"/>
</dbReference>
<proteinExistence type="predicted"/>
<protein>
    <submittedName>
        <fullName evidence="7">O-antigen/teichoic acid export membrane protein</fullName>
    </submittedName>
</protein>
<keyword evidence="3 6" id="KW-0812">Transmembrane</keyword>
<dbReference type="Pfam" id="PF01943">
    <property type="entry name" value="Polysacc_synt"/>
    <property type="match status" value="1"/>
</dbReference>
<feature type="transmembrane region" description="Helical" evidence="6">
    <location>
        <begin position="325"/>
        <end position="346"/>
    </location>
</feature>
<accession>A0A318H0T5</accession>
<dbReference type="PANTHER" id="PTHR30250">
    <property type="entry name" value="PST FAMILY PREDICTED COLANIC ACID TRANSPORTER"/>
    <property type="match status" value="1"/>
</dbReference>
<evidence type="ECO:0000256" key="1">
    <source>
        <dbReference type="ARBA" id="ARBA00004651"/>
    </source>
</evidence>
<name>A0A318H0T5_9BURK</name>
<evidence type="ECO:0000256" key="3">
    <source>
        <dbReference type="ARBA" id="ARBA00022692"/>
    </source>
</evidence>
<dbReference type="EMBL" id="QJJS01000007">
    <property type="protein sequence ID" value="PXW96198.1"/>
    <property type="molecule type" value="Genomic_DNA"/>
</dbReference>
<evidence type="ECO:0000256" key="5">
    <source>
        <dbReference type="ARBA" id="ARBA00023136"/>
    </source>
</evidence>
<feature type="transmembrane region" description="Helical" evidence="6">
    <location>
        <begin position="435"/>
        <end position="454"/>
    </location>
</feature>
<feature type="transmembrane region" description="Helical" evidence="6">
    <location>
        <begin position="40"/>
        <end position="59"/>
    </location>
</feature>
<keyword evidence="2" id="KW-1003">Cell membrane</keyword>
<evidence type="ECO:0000313" key="7">
    <source>
        <dbReference type="EMBL" id="PXW96198.1"/>
    </source>
</evidence>
<comment type="subcellular location">
    <subcellularLocation>
        <location evidence="1">Cell membrane</location>
        <topology evidence="1">Multi-pass membrane protein</topology>
    </subcellularLocation>
</comment>
<evidence type="ECO:0000256" key="2">
    <source>
        <dbReference type="ARBA" id="ARBA00022475"/>
    </source>
</evidence>
<dbReference type="InterPro" id="IPR002797">
    <property type="entry name" value="Polysacc_synth"/>
</dbReference>
<dbReference type="InterPro" id="IPR050833">
    <property type="entry name" value="Poly_Biosynth_Transport"/>
</dbReference>
<feature type="transmembrane region" description="Helical" evidence="6">
    <location>
        <begin position="251"/>
        <end position="267"/>
    </location>
</feature>
<evidence type="ECO:0000313" key="8">
    <source>
        <dbReference type="Proteomes" id="UP000247811"/>
    </source>
</evidence>
<dbReference type="OrthoDB" id="88014at2"/>
<keyword evidence="5 6" id="KW-0472">Membrane</keyword>
<dbReference type="PANTHER" id="PTHR30250:SF26">
    <property type="entry name" value="PSMA PROTEIN"/>
    <property type="match status" value="1"/>
</dbReference>
<gene>
    <name evidence="7" type="ORF">C7444_107104</name>
</gene>